<dbReference type="Gene3D" id="1.10.8.50">
    <property type="match status" value="1"/>
</dbReference>
<accession>A0ABT9IVH9</accession>
<keyword evidence="2 5" id="KW-0699">rRNA-binding</keyword>
<keyword evidence="3 5" id="KW-0694">RNA-binding</keyword>
<evidence type="ECO:0000256" key="5">
    <source>
        <dbReference type="HAMAP-Rule" id="MF_00844"/>
    </source>
</evidence>
<dbReference type="Gene3D" id="2.30.310.10">
    <property type="entry name" value="ibrinogen binding protein from staphylococcus aureus domain"/>
    <property type="match status" value="1"/>
</dbReference>
<dbReference type="Gene3D" id="3.40.970.40">
    <property type="entry name" value="fibrinogen binding protein from staphylococcus aureus domain like"/>
    <property type="match status" value="1"/>
</dbReference>
<comment type="similarity">
    <text evidence="5">Belongs to the NEMF family.</text>
</comment>
<evidence type="ECO:0000313" key="8">
    <source>
        <dbReference type="Proteomes" id="UP001231941"/>
    </source>
</evidence>
<feature type="domain" description="NFACT RNA-binding" evidence="6">
    <location>
        <begin position="468"/>
        <end position="557"/>
    </location>
</feature>
<dbReference type="HAMAP" id="MF_00844_B">
    <property type="entry name" value="RqcH_B"/>
    <property type="match status" value="1"/>
</dbReference>
<dbReference type="PANTHER" id="PTHR15239:SF6">
    <property type="entry name" value="RIBOSOME QUALITY CONTROL COMPLEX SUBUNIT NEMF"/>
    <property type="match status" value="1"/>
</dbReference>
<evidence type="ECO:0000259" key="6">
    <source>
        <dbReference type="Pfam" id="PF05670"/>
    </source>
</evidence>
<dbReference type="InterPro" id="IPR043682">
    <property type="entry name" value="RqcH_bacterial"/>
</dbReference>
<reference evidence="7 8" key="1">
    <citation type="submission" date="2023-08" db="EMBL/GenBank/DDBJ databases">
        <authorList>
            <person name="Park J.-S."/>
        </authorList>
    </citation>
    <scope>NUCLEOTIDE SEQUENCE [LARGE SCALE GENOMIC DNA]</scope>
    <source>
        <strain evidence="7 8">2205SS18-9</strain>
    </source>
</reference>
<proteinExistence type="inferred from homology"/>
<dbReference type="Proteomes" id="UP001231941">
    <property type="component" value="Unassembled WGS sequence"/>
</dbReference>
<dbReference type="Pfam" id="PF05670">
    <property type="entry name" value="NFACT-R_1"/>
    <property type="match status" value="1"/>
</dbReference>
<evidence type="ECO:0000256" key="2">
    <source>
        <dbReference type="ARBA" id="ARBA00022730"/>
    </source>
</evidence>
<dbReference type="PANTHER" id="PTHR15239">
    <property type="entry name" value="NUCLEAR EXPORT MEDIATOR FACTOR NEMF"/>
    <property type="match status" value="1"/>
</dbReference>
<name>A0ABT9IVH9_9BACL</name>
<evidence type="ECO:0000256" key="3">
    <source>
        <dbReference type="ARBA" id="ARBA00022884"/>
    </source>
</evidence>
<protein>
    <recommendedName>
        <fullName evidence="5">Rqc2 homolog RqcH</fullName>
        <shortName evidence="5">RqcH</shortName>
    </recommendedName>
</protein>
<gene>
    <name evidence="5" type="primary">rqcH</name>
    <name evidence="7" type="ORF">Q5Y73_04500</name>
</gene>
<dbReference type="RefSeq" id="WP_305990631.1">
    <property type="nucleotide sequence ID" value="NZ_JAVAMP010000001.1"/>
</dbReference>
<organism evidence="7 8">
    <name type="scientific">Chengkuizengella axinellae</name>
    <dbReference type="NCBI Taxonomy" id="3064388"/>
    <lineage>
        <taxon>Bacteria</taxon>
        <taxon>Bacillati</taxon>
        <taxon>Bacillota</taxon>
        <taxon>Bacilli</taxon>
        <taxon>Bacillales</taxon>
        <taxon>Paenibacillaceae</taxon>
        <taxon>Chengkuizengella</taxon>
    </lineage>
</organism>
<dbReference type="InterPro" id="IPR008532">
    <property type="entry name" value="NFACT_RNA-bd"/>
</dbReference>
<evidence type="ECO:0000256" key="4">
    <source>
        <dbReference type="ARBA" id="ARBA00022917"/>
    </source>
</evidence>
<dbReference type="InterPro" id="IPR051608">
    <property type="entry name" value="RQC_Subunit_NEMF"/>
</dbReference>
<keyword evidence="4 5" id="KW-0648">Protein biosynthesis</keyword>
<dbReference type="Pfam" id="PF05833">
    <property type="entry name" value="NFACT_N"/>
    <property type="match status" value="1"/>
</dbReference>
<comment type="caution">
    <text evidence="7">The sequence shown here is derived from an EMBL/GenBank/DDBJ whole genome shotgun (WGS) entry which is preliminary data.</text>
</comment>
<comment type="subunit">
    <text evidence="5">Associates with stalled 50S ribosomal subunits. Binds to RqcP.</text>
</comment>
<dbReference type="EMBL" id="JAVAMP010000001">
    <property type="protein sequence ID" value="MDP5273353.1"/>
    <property type="molecule type" value="Genomic_DNA"/>
</dbReference>
<comment type="function">
    <text evidence="5">Key component of the ribosome quality control system (RQC), a ribosome-associated complex that mediates the extraction of incompletely synthesized nascent chains from stalled ribosomes and their subsequent degradation. RqcH recruits Ala-charged tRNA, and with RqcP directs the elongation of stalled nascent chains on 50S ribosomal subunits, leading to non-templated C-terminal alanine extensions (Ala tail). The Ala tail promotes nascent chain degradation. May add between 1 and at least 8 Ala residues. Binds to stalled 50S ribosomal subunits.</text>
</comment>
<evidence type="ECO:0000313" key="7">
    <source>
        <dbReference type="EMBL" id="MDP5273353.1"/>
    </source>
</evidence>
<keyword evidence="8" id="KW-1185">Reference proteome</keyword>
<evidence type="ECO:0000256" key="1">
    <source>
        <dbReference type="ARBA" id="ARBA00022555"/>
    </source>
</evidence>
<keyword evidence="1 5" id="KW-0820">tRNA-binding</keyword>
<sequence>MAIDGLVIHALIHELQNCVGGRINKIYQPNEHDIRIHIRAQGKNKKLILSANPTYPRVHLTEGTSKNPMEAPMFCMLLRKHCENGIIESIQQIELERIFHIQIRQRDELGDFNRKVIVVEIMGRHSNIILMDSDKKIILDSIHHVNASINRHRVVLPGVEYITPPEQGKMNPLNCSEEQIKELLQKAEQMEEIKAWQFILNNFSGVSPITAKEIVYRSELPLNLTLDAMIINQVQQQQLINTFLKTMKKVIENQYEPTIVESTDKIYFNVLQLTHIQGKTTSFDTIHQCLDEYFGSKVERDIMKQKVGDLLKLLQNEKNKNVKKVKKLNKTIEQAMDADKYRIYGELLTAALHEINRGDKEIEVINYYDENQEKIKIPLNQKLSPSENAQFYFKKYTKSKNSVSVVKEQIEVTKQEIEYIESVLQQMSSASITDIDEIREELMEQGYIRKRKTSNRKKKKSNKPSLTCYTSSEGVQIYVGKNNLQNEYLTNRFADYRDTWLHTKDIPGSHVVIKSTEFGEKTLEEAAMIAAYFSKAKESSQVPVDYTLIRHVRKPNGSKPGYVIYDNQKTVFITPEEEVINKLEHCIK</sequence>